<feature type="transmembrane region" description="Helical" evidence="8">
    <location>
        <begin position="94"/>
        <end position="116"/>
    </location>
</feature>
<dbReference type="Pfam" id="PF03798">
    <property type="entry name" value="TRAM_LAG1_CLN8"/>
    <property type="match status" value="1"/>
</dbReference>
<evidence type="ECO:0000256" key="7">
    <source>
        <dbReference type="SAM" id="MobiDB-lite"/>
    </source>
</evidence>
<evidence type="ECO:0000256" key="8">
    <source>
        <dbReference type="SAM" id="Phobius"/>
    </source>
</evidence>
<dbReference type="GO" id="GO:0046513">
    <property type="term" value="P:ceramide biosynthetic process"/>
    <property type="evidence" value="ECO:0007669"/>
    <property type="project" value="InterPro"/>
</dbReference>
<dbReference type="GO" id="GO:0050291">
    <property type="term" value="F:sphingosine N-acyltransferase activity"/>
    <property type="evidence" value="ECO:0007669"/>
    <property type="project" value="InterPro"/>
</dbReference>
<feature type="transmembrane region" description="Helical" evidence="8">
    <location>
        <begin position="265"/>
        <end position="287"/>
    </location>
</feature>
<keyword evidence="11" id="KW-1185">Reference proteome</keyword>
<feature type="compositionally biased region" description="Basic and acidic residues" evidence="7">
    <location>
        <begin position="16"/>
        <end position="26"/>
    </location>
</feature>
<feature type="transmembrane region" description="Helical" evidence="8">
    <location>
        <begin position="137"/>
        <end position="156"/>
    </location>
</feature>
<keyword evidence="5 6" id="KW-0472">Membrane</keyword>
<dbReference type="RefSeq" id="XP_017987513.1">
    <property type="nucleotide sequence ID" value="XM_018131909.1"/>
</dbReference>
<dbReference type="AlphaFoldDB" id="A0A0X8HS82"/>
<evidence type="ECO:0000256" key="5">
    <source>
        <dbReference type="ARBA" id="ARBA00023136"/>
    </source>
</evidence>
<feature type="transmembrane region" description="Helical" evidence="8">
    <location>
        <begin position="316"/>
        <end position="339"/>
    </location>
</feature>
<proteinExistence type="inferred from homology"/>
<evidence type="ECO:0000256" key="2">
    <source>
        <dbReference type="ARBA" id="ARBA00009808"/>
    </source>
</evidence>
<name>A0A0X8HS82_9SACH</name>
<dbReference type="PIRSF" id="PIRSF005225">
    <property type="entry name" value="LAG1_LAC1"/>
    <property type="match status" value="1"/>
</dbReference>
<keyword evidence="4 8" id="KW-1133">Transmembrane helix</keyword>
<dbReference type="PANTHER" id="PTHR12560:SF0">
    <property type="entry name" value="LD18904P"/>
    <property type="match status" value="1"/>
</dbReference>
<dbReference type="Proteomes" id="UP000243052">
    <property type="component" value="Chromosome iv"/>
</dbReference>
<evidence type="ECO:0000256" key="6">
    <source>
        <dbReference type="PROSITE-ProRule" id="PRU00205"/>
    </source>
</evidence>
<feature type="transmembrane region" description="Helical" evidence="8">
    <location>
        <begin position="208"/>
        <end position="229"/>
    </location>
</feature>
<keyword evidence="3 6" id="KW-0812">Transmembrane</keyword>
<evidence type="ECO:0000259" key="9">
    <source>
        <dbReference type="PROSITE" id="PS50922"/>
    </source>
</evidence>
<sequence length="360" mass="42290">MQGELKQRIPNSSAHELTKDNSKETKPKDDRKELIYKGLVHSKTELHTLLVSSSILTLLAICHIRNPKWCRKFVTLQYEYVTRPNHYDIGSDDAYIVITFVVILSLVRSFVLEFILKPVAYYRFNIRSTKALQKYGEQAWAMIYYTASWTFGFYLYCKSPYFLDCDALFIGWPHDQMTGAFKLYNLIQMSSWIQQIVVLTIEERRKDYFQMLAHHLITIALTTGSYYYYFTRIGHVILILMDFVDILLACAKVQKYCGFTVACDYTFMIFLVFWFALRHVIYNYLLYHTWFKSRTLMPEGECGAQLFQKRCWTHGIMNGFSALLAGLQVLTIIWFVLIIKVLMKVIKGFNAEDVRSDDEE</sequence>
<feature type="region of interest" description="Disordered" evidence="7">
    <location>
        <begin position="1"/>
        <end position="26"/>
    </location>
</feature>
<dbReference type="InterPro" id="IPR006634">
    <property type="entry name" value="TLC-dom"/>
</dbReference>
<dbReference type="EMBL" id="CP014244">
    <property type="protein sequence ID" value="AMD20517.1"/>
    <property type="molecule type" value="Genomic_DNA"/>
</dbReference>
<feature type="domain" description="TLC" evidence="9">
    <location>
        <begin position="130"/>
        <end position="347"/>
    </location>
</feature>
<dbReference type="GO" id="GO:0016020">
    <property type="term" value="C:membrane"/>
    <property type="evidence" value="ECO:0007669"/>
    <property type="project" value="UniProtKB-SubCell"/>
</dbReference>
<protein>
    <submittedName>
        <fullName evidence="10">HDL227Cp</fullName>
    </submittedName>
</protein>
<evidence type="ECO:0000313" key="11">
    <source>
        <dbReference type="Proteomes" id="UP000243052"/>
    </source>
</evidence>
<gene>
    <name evidence="10" type="ORF">AW171_hschr42410</name>
</gene>
<dbReference type="PROSITE" id="PS50922">
    <property type="entry name" value="TLC"/>
    <property type="match status" value="1"/>
</dbReference>
<comment type="similarity">
    <text evidence="2">Belongs to the sphingosine N-acyltransferase family.</text>
</comment>
<dbReference type="OrthoDB" id="537032at2759"/>
<dbReference type="PANTHER" id="PTHR12560">
    <property type="entry name" value="LONGEVITY ASSURANCE FACTOR 1 LAG1"/>
    <property type="match status" value="1"/>
</dbReference>
<dbReference type="SMART" id="SM00724">
    <property type="entry name" value="TLC"/>
    <property type="match status" value="1"/>
</dbReference>
<reference evidence="10 11" key="1">
    <citation type="submission" date="2016-01" db="EMBL/GenBank/DDBJ databases">
        <title>Genome sequence of the yeast Holleya sinecauda.</title>
        <authorList>
            <person name="Dietrich F.S."/>
        </authorList>
    </citation>
    <scope>NUCLEOTIDE SEQUENCE [LARGE SCALE GENOMIC DNA]</scope>
    <source>
        <strain evidence="10 11">ATCC 58844</strain>
    </source>
</reference>
<evidence type="ECO:0000313" key="10">
    <source>
        <dbReference type="EMBL" id="AMD20517.1"/>
    </source>
</evidence>
<evidence type="ECO:0000256" key="4">
    <source>
        <dbReference type="ARBA" id="ARBA00022989"/>
    </source>
</evidence>
<dbReference type="GeneID" id="28723763"/>
<evidence type="ECO:0000256" key="3">
    <source>
        <dbReference type="ARBA" id="ARBA00022692"/>
    </source>
</evidence>
<dbReference type="STRING" id="45286.A0A0X8HS82"/>
<evidence type="ECO:0000256" key="1">
    <source>
        <dbReference type="ARBA" id="ARBA00004141"/>
    </source>
</evidence>
<dbReference type="InterPro" id="IPR016439">
    <property type="entry name" value="Lag1/Lac1-like"/>
</dbReference>
<organism evidence="10 11">
    <name type="scientific">Eremothecium sinecaudum</name>
    <dbReference type="NCBI Taxonomy" id="45286"/>
    <lineage>
        <taxon>Eukaryota</taxon>
        <taxon>Fungi</taxon>
        <taxon>Dikarya</taxon>
        <taxon>Ascomycota</taxon>
        <taxon>Saccharomycotina</taxon>
        <taxon>Saccharomycetes</taxon>
        <taxon>Saccharomycetales</taxon>
        <taxon>Saccharomycetaceae</taxon>
        <taxon>Eremothecium</taxon>
    </lineage>
</organism>
<accession>A0A0X8HS82</accession>
<comment type="subcellular location">
    <subcellularLocation>
        <location evidence="1">Membrane</location>
        <topology evidence="1">Multi-pass membrane protein</topology>
    </subcellularLocation>
</comment>